<dbReference type="Pfam" id="PF01510">
    <property type="entry name" value="Amidase_2"/>
    <property type="match status" value="1"/>
</dbReference>
<dbReference type="GO" id="GO:0009253">
    <property type="term" value="P:peptidoglycan catabolic process"/>
    <property type="evidence" value="ECO:0007669"/>
    <property type="project" value="InterPro"/>
</dbReference>
<name>A0A975YKW7_9PROT</name>
<dbReference type="PANTHER" id="PTHR30417:SF1">
    <property type="entry name" value="N-ACETYLMURAMOYL-L-ALANINE AMIDASE AMID"/>
    <property type="match status" value="1"/>
</dbReference>
<dbReference type="Proteomes" id="UP000694001">
    <property type="component" value="Chromosome"/>
</dbReference>
<dbReference type="EMBL" id="CP076448">
    <property type="protein sequence ID" value="QXM26214.1"/>
    <property type="molecule type" value="Genomic_DNA"/>
</dbReference>
<dbReference type="PANTHER" id="PTHR30417">
    <property type="entry name" value="N-ACETYLMURAMOYL-L-ALANINE AMIDASE AMID"/>
    <property type="match status" value="1"/>
</dbReference>
<reference evidence="2" key="1">
    <citation type="submission" date="2021-06" db="EMBL/GenBank/DDBJ databases">
        <title>Elioraea tepida, sp. nov., a moderately thermophilic aerobic anoxygenic phototrophic bacterium isolated from an alkaline siliceous hot spring mat community in Yellowstone National Park, WY, USA.</title>
        <authorList>
            <person name="Saini M.K."/>
            <person name="Yoshida S."/>
            <person name="Sebastian A."/>
            <person name="Hirose S."/>
            <person name="Hara E."/>
            <person name="Tamaki H."/>
            <person name="Soulier N.T."/>
            <person name="Albert I."/>
            <person name="Hanada S."/>
            <person name="Bryant D.A."/>
            <person name="Tank M."/>
        </authorList>
    </citation>
    <scope>NUCLEOTIDE SEQUENCE</scope>
    <source>
        <strain evidence="2">MS-P2</strain>
    </source>
</reference>
<dbReference type="InterPro" id="IPR051206">
    <property type="entry name" value="NAMLAA_amidase_2"/>
</dbReference>
<dbReference type="InterPro" id="IPR002477">
    <property type="entry name" value="Peptidoglycan-bd-like"/>
</dbReference>
<feature type="domain" description="N-acetylmuramoyl-L-alanine amidase" evidence="1">
    <location>
        <begin position="1"/>
        <end position="116"/>
    </location>
</feature>
<protein>
    <submittedName>
        <fullName evidence="2">N-acetylmuramoyl-L-alanine amidase</fullName>
    </submittedName>
</protein>
<dbReference type="InterPro" id="IPR002502">
    <property type="entry name" value="Amidase_domain"/>
</dbReference>
<evidence type="ECO:0000313" key="2">
    <source>
        <dbReference type="EMBL" id="QXM26214.1"/>
    </source>
</evidence>
<dbReference type="AlphaFoldDB" id="A0A975YKW7"/>
<dbReference type="CDD" id="cd06583">
    <property type="entry name" value="PGRP"/>
    <property type="match status" value="1"/>
</dbReference>
<keyword evidence="3" id="KW-1185">Reference proteome</keyword>
<dbReference type="GO" id="GO:0019867">
    <property type="term" value="C:outer membrane"/>
    <property type="evidence" value="ECO:0007669"/>
    <property type="project" value="TreeGrafter"/>
</dbReference>
<organism evidence="2 3">
    <name type="scientific">Elioraea tepida</name>
    <dbReference type="NCBI Taxonomy" id="2843330"/>
    <lineage>
        <taxon>Bacteria</taxon>
        <taxon>Pseudomonadati</taxon>
        <taxon>Pseudomonadota</taxon>
        <taxon>Alphaproteobacteria</taxon>
        <taxon>Acetobacterales</taxon>
        <taxon>Elioraeaceae</taxon>
        <taxon>Elioraea</taxon>
    </lineage>
</organism>
<dbReference type="KEGG" id="elio:KO353_04850"/>
<gene>
    <name evidence="2" type="ORF">KO353_04850</name>
</gene>
<dbReference type="Pfam" id="PF01471">
    <property type="entry name" value="PG_binding_1"/>
    <property type="match status" value="1"/>
</dbReference>
<accession>A0A975YKW7</accession>
<sequence length="231" mass="25203">MQSGEAALARLRDPEAKVSSHYLVEEDGRVFALVPEARRAWHAGLSFWRGHASLNDRSIGIEIVNPGHEWGYRDFPPAQTATVIALCRDILRRHPIPPRNVVAHSDIAPERKQDPGERFPWAALAAAGIGLWPGEAPEEARALPTLAVGDEGPGVASLRRTLGRIGYRVAAEGAFDRSLALAVTAFQRHWAQHRTDGVADGETRWRIGRVAGLAEGRVRSAQTRQAEARGA</sequence>
<evidence type="ECO:0000313" key="3">
    <source>
        <dbReference type="Proteomes" id="UP000694001"/>
    </source>
</evidence>
<evidence type="ECO:0000259" key="1">
    <source>
        <dbReference type="SMART" id="SM00644"/>
    </source>
</evidence>
<dbReference type="GO" id="GO:0009254">
    <property type="term" value="P:peptidoglycan turnover"/>
    <property type="evidence" value="ECO:0007669"/>
    <property type="project" value="TreeGrafter"/>
</dbReference>
<dbReference type="SMART" id="SM00644">
    <property type="entry name" value="Ami_2"/>
    <property type="match status" value="1"/>
</dbReference>
<dbReference type="GO" id="GO:0008745">
    <property type="term" value="F:N-acetylmuramoyl-L-alanine amidase activity"/>
    <property type="evidence" value="ECO:0007669"/>
    <property type="project" value="InterPro"/>
</dbReference>
<proteinExistence type="predicted"/>